<comment type="caution">
    <text evidence="1">The sequence shown here is derived from an EMBL/GenBank/DDBJ whole genome shotgun (WGS) entry which is preliminary data.</text>
</comment>
<dbReference type="RefSeq" id="WP_159582175.1">
    <property type="nucleotide sequence ID" value="NZ_JBIPKE010000020.1"/>
</dbReference>
<evidence type="ECO:0000313" key="2">
    <source>
        <dbReference type="Proteomes" id="UP001610063"/>
    </source>
</evidence>
<dbReference type="EMBL" id="JBIPKE010000020">
    <property type="protein sequence ID" value="MFH6986021.1"/>
    <property type="molecule type" value="Genomic_DNA"/>
</dbReference>
<dbReference type="Proteomes" id="UP001610063">
    <property type="component" value="Unassembled WGS sequence"/>
</dbReference>
<sequence length="63" mass="7277">MITFTNQPQTASFQAEFDAEEQMLIASCVSKIKKHLDRNLELAKSPSQVSRLLTAKWYINQNY</sequence>
<reference evidence="1 2" key="1">
    <citation type="journal article" date="2013" name="Int. J. Syst. Evol. Microbiol.">
        <title>Marinoscillum luteum sp. nov., isolated from marine sediment.</title>
        <authorList>
            <person name="Cha I.T."/>
            <person name="Park S.J."/>
            <person name="Kim S.J."/>
            <person name="Kim J.G."/>
            <person name="Jung M.Y."/>
            <person name="Shin K.S."/>
            <person name="Kwon K.K."/>
            <person name="Yang S.H."/>
            <person name="Seo Y.S."/>
            <person name="Rhee S.K."/>
        </authorList>
    </citation>
    <scope>NUCLEOTIDE SEQUENCE [LARGE SCALE GENOMIC DNA]</scope>
    <source>
        <strain evidence="1 2">KCTC 23939</strain>
    </source>
</reference>
<gene>
    <name evidence="1" type="ORF">ACHKAR_21380</name>
</gene>
<name>A0ABW7NEJ0_9BACT</name>
<accession>A0ABW7NEJ0</accession>
<protein>
    <submittedName>
        <fullName evidence="1">Uncharacterized protein</fullName>
    </submittedName>
</protein>
<evidence type="ECO:0000313" key="1">
    <source>
        <dbReference type="EMBL" id="MFH6986021.1"/>
    </source>
</evidence>
<organism evidence="1 2">
    <name type="scientific">Marinoscillum luteum</name>
    <dbReference type="NCBI Taxonomy" id="861051"/>
    <lineage>
        <taxon>Bacteria</taxon>
        <taxon>Pseudomonadati</taxon>
        <taxon>Bacteroidota</taxon>
        <taxon>Cytophagia</taxon>
        <taxon>Cytophagales</taxon>
        <taxon>Reichenbachiellaceae</taxon>
        <taxon>Marinoscillum</taxon>
    </lineage>
</organism>
<proteinExistence type="predicted"/>
<keyword evidence="2" id="KW-1185">Reference proteome</keyword>